<dbReference type="Proteomes" id="UP000625711">
    <property type="component" value="Unassembled WGS sequence"/>
</dbReference>
<accession>A0A834M7U9</accession>
<sequence length="209" mass="22919">MPNPRPFGNKIKIRPKTKPNLRRAPKLPTIPRKTSPGPLRPLAERAVGGLTESVRSKPPPPRRAPPTSWQGPGSARSVAKEDVGTELSASGNWFDYRNGFGAAAVLEAVAARPPLLPFPMCRPTTTFRNAYEFFNSTFIMHLSGRESCSWREPPPVLFGLFYAKAGGRRAEVVSHGVVFVAVKLALNGDFGAGRRSCRSFAYLIYLENV</sequence>
<keyword evidence="3" id="KW-1185">Reference proteome</keyword>
<name>A0A834M7U9_RHYFE</name>
<dbReference type="EMBL" id="JAACXV010013968">
    <property type="protein sequence ID" value="KAF7271411.1"/>
    <property type="molecule type" value="Genomic_DNA"/>
</dbReference>
<dbReference type="AlphaFoldDB" id="A0A834M7U9"/>
<organism evidence="2 3">
    <name type="scientific">Rhynchophorus ferrugineus</name>
    <name type="common">Red palm weevil</name>
    <name type="synonym">Curculio ferrugineus</name>
    <dbReference type="NCBI Taxonomy" id="354439"/>
    <lineage>
        <taxon>Eukaryota</taxon>
        <taxon>Metazoa</taxon>
        <taxon>Ecdysozoa</taxon>
        <taxon>Arthropoda</taxon>
        <taxon>Hexapoda</taxon>
        <taxon>Insecta</taxon>
        <taxon>Pterygota</taxon>
        <taxon>Neoptera</taxon>
        <taxon>Endopterygota</taxon>
        <taxon>Coleoptera</taxon>
        <taxon>Polyphaga</taxon>
        <taxon>Cucujiformia</taxon>
        <taxon>Curculionidae</taxon>
        <taxon>Dryophthorinae</taxon>
        <taxon>Rhynchophorus</taxon>
    </lineage>
</organism>
<reference evidence="2" key="1">
    <citation type="submission" date="2020-08" db="EMBL/GenBank/DDBJ databases">
        <title>Genome sequencing and assembly of the red palm weevil Rhynchophorus ferrugineus.</title>
        <authorList>
            <person name="Dias G.B."/>
            <person name="Bergman C.M."/>
            <person name="Manee M."/>
        </authorList>
    </citation>
    <scope>NUCLEOTIDE SEQUENCE</scope>
    <source>
        <strain evidence="2">AA-2017</strain>
        <tissue evidence="2">Whole larva</tissue>
    </source>
</reference>
<evidence type="ECO:0000313" key="2">
    <source>
        <dbReference type="EMBL" id="KAF7271411.1"/>
    </source>
</evidence>
<comment type="caution">
    <text evidence="2">The sequence shown here is derived from an EMBL/GenBank/DDBJ whole genome shotgun (WGS) entry which is preliminary data.</text>
</comment>
<gene>
    <name evidence="2" type="ORF">GWI33_015711</name>
</gene>
<evidence type="ECO:0000313" key="3">
    <source>
        <dbReference type="Proteomes" id="UP000625711"/>
    </source>
</evidence>
<feature type="compositionally biased region" description="Basic residues" evidence="1">
    <location>
        <begin position="11"/>
        <end position="25"/>
    </location>
</feature>
<proteinExistence type="predicted"/>
<evidence type="ECO:0000256" key="1">
    <source>
        <dbReference type="SAM" id="MobiDB-lite"/>
    </source>
</evidence>
<feature type="region of interest" description="Disordered" evidence="1">
    <location>
        <begin position="1"/>
        <end position="82"/>
    </location>
</feature>
<protein>
    <submittedName>
        <fullName evidence="2">Uncharacterized protein</fullName>
    </submittedName>
</protein>